<dbReference type="Gene3D" id="1.10.630.10">
    <property type="entry name" value="Cytochrome P450"/>
    <property type="match status" value="2"/>
</dbReference>
<keyword evidence="10" id="KW-0472">Membrane</keyword>
<keyword evidence="3" id="KW-0349">Heme</keyword>
<keyword evidence="4" id="KW-0812">Transmembrane</keyword>
<dbReference type="InterPro" id="IPR050651">
    <property type="entry name" value="Plant_Cytochrome_P450_Monoox"/>
</dbReference>
<dbReference type="PANTHER" id="PTHR47947:SF26">
    <property type="entry name" value="CYTOCHROME P450"/>
    <property type="match status" value="1"/>
</dbReference>
<dbReference type="GO" id="GO:0005506">
    <property type="term" value="F:iron ion binding"/>
    <property type="evidence" value="ECO:0007669"/>
    <property type="project" value="InterPro"/>
</dbReference>
<evidence type="ECO:0000256" key="1">
    <source>
        <dbReference type="ARBA" id="ARBA00001971"/>
    </source>
</evidence>
<name>A0A5N6P051_9ASTR</name>
<dbReference type="OrthoDB" id="507451at2759"/>
<evidence type="ECO:0000313" key="11">
    <source>
        <dbReference type="EMBL" id="KAD5508600.1"/>
    </source>
</evidence>
<keyword evidence="6" id="KW-1133">Transmembrane helix</keyword>
<dbReference type="GO" id="GO:0020037">
    <property type="term" value="F:heme binding"/>
    <property type="evidence" value="ECO:0007669"/>
    <property type="project" value="InterPro"/>
</dbReference>
<dbReference type="GO" id="GO:0016020">
    <property type="term" value="C:membrane"/>
    <property type="evidence" value="ECO:0007669"/>
    <property type="project" value="UniProtKB-SubCell"/>
</dbReference>
<keyword evidence="9" id="KW-0503">Monooxygenase</keyword>
<evidence type="ECO:0000256" key="2">
    <source>
        <dbReference type="ARBA" id="ARBA00004370"/>
    </source>
</evidence>
<keyword evidence="12" id="KW-1185">Reference proteome</keyword>
<reference evidence="11 12" key="1">
    <citation type="submission" date="2019-05" db="EMBL/GenBank/DDBJ databases">
        <title>Mikania micrantha, genome provides insights into the molecular mechanism of rapid growth.</title>
        <authorList>
            <person name="Liu B."/>
        </authorList>
    </citation>
    <scope>NUCLEOTIDE SEQUENCE [LARGE SCALE GENOMIC DNA]</scope>
    <source>
        <strain evidence="11">NLD-2019</strain>
        <tissue evidence="11">Leaf</tissue>
    </source>
</reference>
<dbReference type="InterPro" id="IPR002401">
    <property type="entry name" value="Cyt_P450_E_grp-I"/>
</dbReference>
<evidence type="ECO:0000256" key="6">
    <source>
        <dbReference type="ARBA" id="ARBA00022989"/>
    </source>
</evidence>
<dbReference type="SUPFAM" id="SSF48264">
    <property type="entry name" value="Cytochrome P450"/>
    <property type="match status" value="1"/>
</dbReference>
<protein>
    <recommendedName>
        <fullName evidence="13">Cytochrome P450</fullName>
    </recommendedName>
</protein>
<proteinExistence type="predicted"/>
<comment type="cofactor">
    <cofactor evidence="1">
        <name>heme</name>
        <dbReference type="ChEBI" id="CHEBI:30413"/>
    </cofactor>
</comment>
<gene>
    <name evidence="11" type="ORF">E3N88_16303</name>
</gene>
<keyword evidence="7" id="KW-0560">Oxidoreductase</keyword>
<keyword evidence="8" id="KW-0408">Iron</keyword>
<dbReference type="InterPro" id="IPR036396">
    <property type="entry name" value="Cyt_P450_sf"/>
</dbReference>
<dbReference type="Pfam" id="PF00067">
    <property type="entry name" value="p450"/>
    <property type="match status" value="1"/>
</dbReference>
<evidence type="ECO:0000256" key="8">
    <source>
        <dbReference type="ARBA" id="ARBA00023004"/>
    </source>
</evidence>
<dbReference type="GO" id="GO:0016705">
    <property type="term" value="F:oxidoreductase activity, acting on paired donors, with incorporation or reduction of molecular oxygen"/>
    <property type="evidence" value="ECO:0007669"/>
    <property type="project" value="InterPro"/>
</dbReference>
<dbReference type="InterPro" id="IPR001128">
    <property type="entry name" value="Cyt_P450"/>
</dbReference>
<dbReference type="PANTHER" id="PTHR47947">
    <property type="entry name" value="CYTOCHROME P450 82C3-RELATED"/>
    <property type="match status" value="1"/>
</dbReference>
<sequence length="115" mass="12745">MNNLVYLEAIIKESLRLHPVLPLSVPHESIQDCVVGGFNIPKGTRLIADECAPVIHALHEMRLTLASLIQQFELQTPSNEPVDMSESFGITVSKQMPLEVLLAPRLTRDMYGLGP</sequence>
<dbReference type="PRINTS" id="PR00463">
    <property type="entry name" value="EP450I"/>
</dbReference>
<accession>A0A5N6P051</accession>
<keyword evidence="5" id="KW-0479">Metal-binding</keyword>
<evidence type="ECO:0000256" key="5">
    <source>
        <dbReference type="ARBA" id="ARBA00022723"/>
    </source>
</evidence>
<evidence type="ECO:0000256" key="3">
    <source>
        <dbReference type="ARBA" id="ARBA00022617"/>
    </source>
</evidence>
<dbReference type="Proteomes" id="UP000326396">
    <property type="component" value="Linkage Group LG16"/>
</dbReference>
<evidence type="ECO:0000256" key="4">
    <source>
        <dbReference type="ARBA" id="ARBA00022692"/>
    </source>
</evidence>
<evidence type="ECO:0000256" key="7">
    <source>
        <dbReference type="ARBA" id="ARBA00023002"/>
    </source>
</evidence>
<evidence type="ECO:0000313" key="12">
    <source>
        <dbReference type="Proteomes" id="UP000326396"/>
    </source>
</evidence>
<comment type="caution">
    <text evidence="11">The sequence shown here is derived from an EMBL/GenBank/DDBJ whole genome shotgun (WGS) entry which is preliminary data.</text>
</comment>
<dbReference type="GO" id="GO:0004497">
    <property type="term" value="F:monooxygenase activity"/>
    <property type="evidence" value="ECO:0007669"/>
    <property type="project" value="UniProtKB-KW"/>
</dbReference>
<dbReference type="AlphaFoldDB" id="A0A5N6P051"/>
<evidence type="ECO:0000256" key="9">
    <source>
        <dbReference type="ARBA" id="ARBA00023033"/>
    </source>
</evidence>
<organism evidence="11 12">
    <name type="scientific">Mikania micrantha</name>
    <name type="common">bitter vine</name>
    <dbReference type="NCBI Taxonomy" id="192012"/>
    <lineage>
        <taxon>Eukaryota</taxon>
        <taxon>Viridiplantae</taxon>
        <taxon>Streptophyta</taxon>
        <taxon>Embryophyta</taxon>
        <taxon>Tracheophyta</taxon>
        <taxon>Spermatophyta</taxon>
        <taxon>Magnoliopsida</taxon>
        <taxon>eudicotyledons</taxon>
        <taxon>Gunneridae</taxon>
        <taxon>Pentapetalae</taxon>
        <taxon>asterids</taxon>
        <taxon>campanulids</taxon>
        <taxon>Asterales</taxon>
        <taxon>Asteraceae</taxon>
        <taxon>Asteroideae</taxon>
        <taxon>Heliantheae alliance</taxon>
        <taxon>Eupatorieae</taxon>
        <taxon>Mikania</taxon>
    </lineage>
</organism>
<comment type="subcellular location">
    <subcellularLocation>
        <location evidence="2">Membrane</location>
    </subcellularLocation>
</comment>
<evidence type="ECO:0000256" key="10">
    <source>
        <dbReference type="ARBA" id="ARBA00023136"/>
    </source>
</evidence>
<dbReference type="EMBL" id="SZYD01000008">
    <property type="protein sequence ID" value="KAD5508600.1"/>
    <property type="molecule type" value="Genomic_DNA"/>
</dbReference>
<evidence type="ECO:0008006" key="13">
    <source>
        <dbReference type="Google" id="ProtNLM"/>
    </source>
</evidence>